<sequence length="361" mass="42010">MATSNHTRPIRYWPGGIPASVQYHPTKQLTEQEKDNGNWDFPTPEETIEESKGWLLFVEEQWLSREAAGSSDEDEEYELRQRRSLVEKWASADQSFRDSFHNRAHPRKSAIDYPSSALERLEDTRQDYSSWVCINPVDTPLKRARFVKFLILCYRLDGQNWHPEPNGEILPTMVKPNPATFPDANDFTISDFPMWAVVETADFKAISMSVTGHLILETNYGPYFIIDQASLETGRFFVVEYKSTGHIDHIIPRRPYFLTDLVNYSELGFTVERMEEENIGGREQYQNQPMDMDLPILDIIQKAKDNNQMTKFFYTERDQWEKDIELYAPGYLAMEAEGRASEYDIRNLRDTREASRARCGG</sequence>
<dbReference type="GeneID" id="39594329"/>
<name>A0A443HJX7_BYSSP</name>
<dbReference type="VEuPathDB" id="FungiDB:C8Q69DRAFT_104397"/>
<dbReference type="STRING" id="264951.A0A443HJX7"/>
<gene>
    <name evidence="1" type="ORF">C8Q69DRAFT_104397</name>
</gene>
<evidence type="ECO:0000313" key="1">
    <source>
        <dbReference type="EMBL" id="RWQ92143.1"/>
    </source>
</evidence>
<evidence type="ECO:0000313" key="2">
    <source>
        <dbReference type="Proteomes" id="UP000283841"/>
    </source>
</evidence>
<protein>
    <submittedName>
        <fullName evidence="1">Uncharacterized protein</fullName>
    </submittedName>
</protein>
<reference evidence="1 2" key="1">
    <citation type="journal article" date="2018" name="Front. Microbiol.">
        <title>Genomic and genetic insights into a cosmopolitan fungus, Paecilomyces variotii (Eurotiales).</title>
        <authorList>
            <person name="Urquhart A.S."/>
            <person name="Mondo S.J."/>
            <person name="Makela M.R."/>
            <person name="Hane J.K."/>
            <person name="Wiebenga A."/>
            <person name="He G."/>
            <person name="Mihaltcheva S."/>
            <person name="Pangilinan J."/>
            <person name="Lipzen A."/>
            <person name="Barry K."/>
            <person name="de Vries R.P."/>
            <person name="Grigoriev I.V."/>
            <person name="Idnurm A."/>
        </authorList>
    </citation>
    <scope>NUCLEOTIDE SEQUENCE [LARGE SCALE GENOMIC DNA]</scope>
    <source>
        <strain evidence="1 2">CBS 101075</strain>
    </source>
</reference>
<accession>A0A443HJX7</accession>
<dbReference type="AlphaFoldDB" id="A0A443HJX7"/>
<dbReference type="RefSeq" id="XP_028481788.1">
    <property type="nucleotide sequence ID" value="XM_028625052.1"/>
</dbReference>
<keyword evidence="2" id="KW-1185">Reference proteome</keyword>
<dbReference type="Proteomes" id="UP000283841">
    <property type="component" value="Unassembled WGS sequence"/>
</dbReference>
<dbReference type="EMBL" id="RCNU01000014">
    <property type="protein sequence ID" value="RWQ92143.1"/>
    <property type="molecule type" value="Genomic_DNA"/>
</dbReference>
<comment type="caution">
    <text evidence="1">The sequence shown here is derived from an EMBL/GenBank/DDBJ whole genome shotgun (WGS) entry which is preliminary data.</text>
</comment>
<proteinExistence type="predicted"/>
<organism evidence="1 2">
    <name type="scientific">Byssochlamys spectabilis</name>
    <name type="common">Paecilomyces variotii</name>
    <dbReference type="NCBI Taxonomy" id="264951"/>
    <lineage>
        <taxon>Eukaryota</taxon>
        <taxon>Fungi</taxon>
        <taxon>Dikarya</taxon>
        <taxon>Ascomycota</taxon>
        <taxon>Pezizomycotina</taxon>
        <taxon>Eurotiomycetes</taxon>
        <taxon>Eurotiomycetidae</taxon>
        <taxon>Eurotiales</taxon>
        <taxon>Thermoascaceae</taxon>
        <taxon>Paecilomyces</taxon>
    </lineage>
</organism>